<comment type="caution">
    <text evidence="2">The sequence shown here is derived from an EMBL/GenBank/DDBJ whole genome shotgun (WGS) entry which is preliminary data.</text>
</comment>
<feature type="region of interest" description="Disordered" evidence="1">
    <location>
        <begin position="79"/>
        <end position="132"/>
    </location>
</feature>
<reference evidence="2" key="1">
    <citation type="submission" date="2013-08" db="EMBL/GenBank/DDBJ databases">
        <title>Gene expansion shapes genome architecture in the human pathogen Lichtheimia corymbifera: an evolutionary genomics analysis in the ancient terrestrial Mucorales (Mucoromycotina).</title>
        <authorList>
            <person name="Schwartze V.U."/>
            <person name="Winter S."/>
            <person name="Shelest E."/>
            <person name="Marcet-Houben M."/>
            <person name="Horn F."/>
            <person name="Wehner S."/>
            <person name="Hoffmann K."/>
            <person name="Riege K."/>
            <person name="Sammeth M."/>
            <person name="Nowrousian M."/>
            <person name="Valiante V."/>
            <person name="Linde J."/>
            <person name="Jacobsen I.D."/>
            <person name="Marz M."/>
            <person name="Brakhage A.A."/>
            <person name="Gabaldon T."/>
            <person name="Bocker S."/>
            <person name="Voigt K."/>
        </authorList>
    </citation>
    <scope>NUCLEOTIDE SEQUENCE [LARGE SCALE GENOMIC DNA]</scope>
    <source>
        <strain evidence="2">FSU 9682</strain>
    </source>
</reference>
<proteinExistence type="predicted"/>
<accession>A0A068SBQ5</accession>
<dbReference type="VEuPathDB" id="FungiDB:LCOR_10100.1"/>
<protein>
    <submittedName>
        <fullName evidence="2">Uncharacterized protein</fullName>
    </submittedName>
</protein>
<dbReference type="EMBL" id="CBTN010000067">
    <property type="protein sequence ID" value="CDH59277.1"/>
    <property type="molecule type" value="Genomic_DNA"/>
</dbReference>
<name>A0A068SBQ5_9FUNG</name>
<keyword evidence="3" id="KW-1185">Reference proteome</keyword>
<organism evidence="2 3">
    <name type="scientific">Lichtheimia corymbifera JMRC:FSU:9682</name>
    <dbReference type="NCBI Taxonomy" id="1263082"/>
    <lineage>
        <taxon>Eukaryota</taxon>
        <taxon>Fungi</taxon>
        <taxon>Fungi incertae sedis</taxon>
        <taxon>Mucoromycota</taxon>
        <taxon>Mucoromycotina</taxon>
        <taxon>Mucoromycetes</taxon>
        <taxon>Mucorales</taxon>
        <taxon>Lichtheimiaceae</taxon>
        <taxon>Lichtheimia</taxon>
    </lineage>
</organism>
<sequence>MANLPAQFKHTLYDCSLPFFSRHPVKDWFFETYRQSNQDLSLKDAFSKYKDELAVMLKLELPREVKSFVKNLIKETKEAGKHPLEEDKDRPRNNAHKRQHSTTGEHAEQSSVKADSYKPSRSERVNKEPNHLTQAQDAAIEEFFNPPAENDKEDAEATTNEPYTVSTREFHKISFKAGYNKFKNGSRDGKLHLANERVRPATLGDWIDKLSCTLHDSEEERDKNALKYVFPLF</sequence>
<gene>
    <name evidence="2" type="ORF">LCOR_10100.1</name>
</gene>
<dbReference type="Proteomes" id="UP000027586">
    <property type="component" value="Unassembled WGS sequence"/>
</dbReference>
<evidence type="ECO:0000256" key="1">
    <source>
        <dbReference type="SAM" id="MobiDB-lite"/>
    </source>
</evidence>
<evidence type="ECO:0000313" key="3">
    <source>
        <dbReference type="Proteomes" id="UP000027586"/>
    </source>
</evidence>
<dbReference type="AlphaFoldDB" id="A0A068SBQ5"/>
<feature type="compositionally biased region" description="Basic and acidic residues" evidence="1">
    <location>
        <begin position="79"/>
        <end position="92"/>
    </location>
</feature>
<feature type="compositionally biased region" description="Basic and acidic residues" evidence="1">
    <location>
        <begin position="115"/>
        <end position="130"/>
    </location>
</feature>
<evidence type="ECO:0000313" key="2">
    <source>
        <dbReference type="EMBL" id="CDH59277.1"/>
    </source>
</evidence>